<dbReference type="SUPFAM" id="SSF52821">
    <property type="entry name" value="Rhodanese/Cell cycle control phosphatase"/>
    <property type="match status" value="1"/>
</dbReference>
<organism evidence="2">
    <name type="scientific">Brachypodium distachyon</name>
    <name type="common">Purple false brome</name>
    <name type="synonym">Trachynia distachya</name>
    <dbReference type="NCBI Taxonomy" id="15368"/>
    <lineage>
        <taxon>Eukaryota</taxon>
        <taxon>Viridiplantae</taxon>
        <taxon>Streptophyta</taxon>
        <taxon>Embryophyta</taxon>
        <taxon>Tracheophyta</taxon>
        <taxon>Spermatophyta</taxon>
        <taxon>Magnoliopsida</taxon>
        <taxon>Liliopsida</taxon>
        <taxon>Poales</taxon>
        <taxon>Poaceae</taxon>
        <taxon>BOP clade</taxon>
        <taxon>Pooideae</taxon>
        <taxon>Stipodae</taxon>
        <taxon>Brachypodieae</taxon>
        <taxon>Brachypodium</taxon>
    </lineage>
</organism>
<dbReference type="GO" id="GO:0003824">
    <property type="term" value="F:catalytic activity"/>
    <property type="evidence" value="ECO:0007669"/>
    <property type="project" value="InterPro"/>
</dbReference>
<reference evidence="2 3" key="1">
    <citation type="journal article" date="2010" name="Nature">
        <title>Genome sequencing and analysis of the model grass Brachypodium distachyon.</title>
        <authorList>
            <consortium name="International Brachypodium Initiative"/>
        </authorList>
    </citation>
    <scope>NUCLEOTIDE SEQUENCE [LARGE SCALE GENOMIC DNA]</scope>
    <source>
        <strain evidence="2 3">Bd21</strain>
    </source>
</reference>
<dbReference type="Gramene" id="PNT65920">
    <property type="protein sequence ID" value="PNT65920"/>
    <property type="gene ID" value="BRADI_3g04342v3"/>
</dbReference>
<reference evidence="3" key="3">
    <citation type="submission" date="2018-08" db="UniProtKB">
        <authorList>
            <consortium name="EnsemblPlants"/>
        </authorList>
    </citation>
    <scope>IDENTIFICATION</scope>
    <source>
        <strain evidence="3">cv. Bd21</strain>
    </source>
</reference>
<evidence type="ECO:0000259" key="1">
    <source>
        <dbReference type="PROSITE" id="PS50206"/>
    </source>
</evidence>
<dbReference type="STRING" id="15368.A0A2K2CV76"/>
<dbReference type="EMBL" id="CM000882">
    <property type="protein sequence ID" value="PNT65920.1"/>
    <property type="molecule type" value="Genomic_DNA"/>
</dbReference>
<dbReference type="InterPro" id="IPR044684">
    <property type="entry name" value="STR17/STR18/HARC1-like"/>
</dbReference>
<dbReference type="Pfam" id="PF00581">
    <property type="entry name" value="Rhodanese"/>
    <property type="match status" value="1"/>
</dbReference>
<dbReference type="EnsemblPlants" id="PNT65920">
    <property type="protein sequence ID" value="PNT65920"/>
    <property type="gene ID" value="BRADI_3g04342v3"/>
</dbReference>
<protein>
    <recommendedName>
        <fullName evidence="1">Rhodanese domain-containing protein</fullName>
    </recommendedName>
</protein>
<evidence type="ECO:0000313" key="3">
    <source>
        <dbReference type="EnsemblPlants" id="PNT65920"/>
    </source>
</evidence>
<dbReference type="OrthoDB" id="566238at2759"/>
<dbReference type="PANTHER" id="PTHR44542">
    <property type="entry name" value="THIOSULFATE SULFURTRANSFERASE 18"/>
    <property type="match status" value="1"/>
</dbReference>
<dbReference type="InterPro" id="IPR036873">
    <property type="entry name" value="Rhodanese-like_dom_sf"/>
</dbReference>
<gene>
    <name evidence="3" type="primary">LOC100833896</name>
    <name evidence="2" type="ORF">BRADI_3g04342v3</name>
</gene>
<dbReference type="ExpressionAtlas" id="A0A2K2CV76">
    <property type="expression patterns" value="baseline"/>
</dbReference>
<proteinExistence type="predicted"/>
<dbReference type="AlphaFoldDB" id="A0A2K2CV76"/>
<dbReference type="PANTHER" id="PTHR44542:SF22">
    <property type="entry name" value="RHODANESE DOMAIN-CONTAINING PROTEIN"/>
    <property type="match status" value="1"/>
</dbReference>
<reference evidence="2" key="2">
    <citation type="submission" date="2017-06" db="EMBL/GenBank/DDBJ databases">
        <title>WGS assembly of Brachypodium distachyon.</title>
        <authorList>
            <consortium name="The International Brachypodium Initiative"/>
            <person name="Lucas S."/>
            <person name="Harmon-Smith M."/>
            <person name="Lail K."/>
            <person name="Tice H."/>
            <person name="Grimwood J."/>
            <person name="Bruce D."/>
            <person name="Barry K."/>
            <person name="Shu S."/>
            <person name="Lindquist E."/>
            <person name="Wang M."/>
            <person name="Pitluck S."/>
            <person name="Vogel J.P."/>
            <person name="Garvin D.F."/>
            <person name="Mockler T.C."/>
            <person name="Schmutz J."/>
            <person name="Rokhsar D."/>
            <person name="Bevan M.W."/>
        </authorList>
    </citation>
    <scope>NUCLEOTIDE SEQUENCE</scope>
    <source>
        <strain evidence="2">Bd21</strain>
    </source>
</reference>
<sequence length="169" mass="17975">MSMASAAGKEVQGGGVPAVDAGEARAVLSSGGAYLDVRMQEDFDKDHAAGARNVPYYLCVTPQGKEKNPCFVDDVAVLYGKEQQLIVGCRTGVRAKLATSDLINAQCEEPARRLRGLPAECSGRPAARWAAAVAKAKPCPWEIKRAGNYIASSRSKPCFILCFVQPLCA</sequence>
<dbReference type="Proteomes" id="UP000008810">
    <property type="component" value="Chromosome 3"/>
</dbReference>
<name>A0A2K2CV76_BRADI</name>
<keyword evidence="4" id="KW-1185">Reference proteome</keyword>
<dbReference type="CDD" id="cd00158">
    <property type="entry name" value="RHOD"/>
    <property type="match status" value="1"/>
</dbReference>
<dbReference type="Gene3D" id="3.40.250.10">
    <property type="entry name" value="Rhodanese-like domain"/>
    <property type="match status" value="1"/>
</dbReference>
<dbReference type="PROSITE" id="PS50206">
    <property type="entry name" value="RHODANESE_3"/>
    <property type="match status" value="1"/>
</dbReference>
<dbReference type="InterPro" id="IPR001763">
    <property type="entry name" value="Rhodanese-like_dom"/>
</dbReference>
<evidence type="ECO:0000313" key="2">
    <source>
        <dbReference type="EMBL" id="PNT65920.1"/>
    </source>
</evidence>
<accession>A0A2K2CV76</accession>
<feature type="domain" description="Rhodanese" evidence="1">
    <location>
        <begin position="28"/>
        <end position="122"/>
    </location>
</feature>
<dbReference type="RefSeq" id="XP_024317327.1">
    <property type="nucleotide sequence ID" value="XM_024461559.1"/>
</dbReference>
<evidence type="ECO:0000313" key="4">
    <source>
        <dbReference type="Proteomes" id="UP000008810"/>
    </source>
</evidence>
<dbReference type="KEGG" id="bdi:100833896"/>
<dbReference type="GeneID" id="100833896"/>